<accession>A0A0R0M2S6</accession>
<comment type="caution">
    <text evidence="2">The sequence shown here is derived from an EMBL/GenBank/DDBJ whole genome shotgun (WGS) entry which is preliminary data.</text>
</comment>
<gene>
    <name evidence="2" type="ORF">M153_586000377</name>
</gene>
<evidence type="ECO:0000313" key="2">
    <source>
        <dbReference type="EMBL" id="KRH93764.1"/>
    </source>
</evidence>
<dbReference type="EMBL" id="LGUB01000223">
    <property type="protein sequence ID" value="KRH93764.1"/>
    <property type="molecule type" value="Genomic_DNA"/>
</dbReference>
<feature type="transmembrane region" description="Helical" evidence="1">
    <location>
        <begin position="45"/>
        <end position="67"/>
    </location>
</feature>
<dbReference type="VEuPathDB" id="MicrosporidiaDB:M153_586000377"/>
<keyword evidence="1" id="KW-0812">Transmembrane</keyword>
<protein>
    <recommendedName>
        <fullName evidence="4">Transmembrane protein</fullName>
    </recommendedName>
</protein>
<proteinExistence type="predicted"/>
<keyword evidence="3" id="KW-1185">Reference proteome</keyword>
<feature type="transmembrane region" description="Helical" evidence="1">
    <location>
        <begin position="79"/>
        <end position="99"/>
    </location>
</feature>
<keyword evidence="1" id="KW-0472">Membrane</keyword>
<name>A0A0R0M2S6_9MICR</name>
<feature type="transmembrane region" description="Helical" evidence="1">
    <location>
        <begin position="21"/>
        <end position="39"/>
    </location>
</feature>
<evidence type="ECO:0000313" key="3">
    <source>
        <dbReference type="Proteomes" id="UP000051530"/>
    </source>
</evidence>
<sequence length="134" mass="16737">MNYQRNNKFPLTNRVYHNHRNFLFSIVNYLFQFFLFYHRNFLFSIVNYLFQFFLFYHRNFLFLIVNYLFRFFLFYPRNFLFLIVNYLFQFVILSFLVLLKEEVDTPKSPSVFQKFSLGLSAKEGQKLWHFLPIL</sequence>
<evidence type="ECO:0008006" key="4">
    <source>
        <dbReference type="Google" id="ProtNLM"/>
    </source>
</evidence>
<dbReference type="Proteomes" id="UP000051530">
    <property type="component" value="Unassembled WGS sequence"/>
</dbReference>
<dbReference type="AlphaFoldDB" id="A0A0R0M2S6"/>
<keyword evidence="1" id="KW-1133">Transmembrane helix</keyword>
<evidence type="ECO:0000256" key="1">
    <source>
        <dbReference type="SAM" id="Phobius"/>
    </source>
</evidence>
<reference evidence="2 3" key="1">
    <citation type="submission" date="2015-07" db="EMBL/GenBank/DDBJ databases">
        <title>The genome of Pseudoloma neurophilia, a relevant intracellular parasite of the zebrafish.</title>
        <authorList>
            <person name="Ndikumana S."/>
            <person name="Pelin A."/>
            <person name="Sanders J."/>
            <person name="Corradi N."/>
        </authorList>
    </citation>
    <scope>NUCLEOTIDE SEQUENCE [LARGE SCALE GENOMIC DNA]</scope>
    <source>
        <strain evidence="2 3">MK1</strain>
    </source>
</reference>
<organism evidence="2 3">
    <name type="scientific">Pseudoloma neurophilia</name>
    <dbReference type="NCBI Taxonomy" id="146866"/>
    <lineage>
        <taxon>Eukaryota</taxon>
        <taxon>Fungi</taxon>
        <taxon>Fungi incertae sedis</taxon>
        <taxon>Microsporidia</taxon>
        <taxon>Pseudoloma</taxon>
    </lineage>
</organism>